<sequence length="153" mass="16413">MKLYSLLGFLCLCLITFASCQKDKAVLASGSCEFKFDGASYSANTAYGEVFDTTVVGKKVLMIQGLTSNLNSAIIMTVIFPDSLKTGTYTNTEKASVIFTSSLSGSDTYESKTATIKITSINSKYAEGTFDGILNNGESEKPLTDGKFKVNIN</sequence>
<reference evidence="2 3" key="1">
    <citation type="submission" date="2019-08" db="EMBL/GenBank/DDBJ databases">
        <title>Whole genome sequencing of chitin degrading bacteria Chitinophaga pinensis YS16.</title>
        <authorList>
            <person name="Singh R.P."/>
            <person name="Manchanda G."/>
            <person name="Maurya I.K."/>
            <person name="Joshi N.K."/>
            <person name="Srivastava A.K."/>
        </authorList>
    </citation>
    <scope>NUCLEOTIDE SEQUENCE [LARGE SCALE GENOMIC DNA]</scope>
    <source>
        <strain evidence="2 3">YS-16</strain>
    </source>
</reference>
<protein>
    <recommendedName>
        <fullName evidence="4">Lipoprotein</fullName>
    </recommendedName>
</protein>
<proteinExistence type="predicted"/>
<dbReference type="AlphaFoldDB" id="A0A5C6LYB9"/>
<dbReference type="Proteomes" id="UP000318815">
    <property type="component" value="Unassembled WGS sequence"/>
</dbReference>
<comment type="caution">
    <text evidence="2">The sequence shown here is derived from an EMBL/GenBank/DDBJ whole genome shotgun (WGS) entry which is preliminary data.</text>
</comment>
<name>A0A5C6LYB9_9BACT</name>
<keyword evidence="3" id="KW-1185">Reference proteome</keyword>
<evidence type="ECO:0000256" key="1">
    <source>
        <dbReference type="SAM" id="SignalP"/>
    </source>
</evidence>
<dbReference type="OrthoDB" id="666798at2"/>
<evidence type="ECO:0000313" key="3">
    <source>
        <dbReference type="Proteomes" id="UP000318815"/>
    </source>
</evidence>
<organism evidence="2 3">
    <name type="scientific">Chitinophaga pinensis</name>
    <dbReference type="NCBI Taxonomy" id="79329"/>
    <lineage>
        <taxon>Bacteria</taxon>
        <taxon>Pseudomonadati</taxon>
        <taxon>Bacteroidota</taxon>
        <taxon>Chitinophagia</taxon>
        <taxon>Chitinophagales</taxon>
        <taxon>Chitinophagaceae</taxon>
        <taxon>Chitinophaga</taxon>
    </lineage>
</organism>
<evidence type="ECO:0000313" key="2">
    <source>
        <dbReference type="EMBL" id="TWW01812.1"/>
    </source>
</evidence>
<feature type="chain" id="PRO_5022715977" description="Lipoprotein" evidence="1">
    <location>
        <begin position="19"/>
        <end position="153"/>
    </location>
</feature>
<dbReference type="PROSITE" id="PS51257">
    <property type="entry name" value="PROKAR_LIPOPROTEIN"/>
    <property type="match status" value="1"/>
</dbReference>
<evidence type="ECO:0008006" key="4">
    <source>
        <dbReference type="Google" id="ProtNLM"/>
    </source>
</evidence>
<accession>A0A5C6LYB9</accession>
<dbReference type="RefSeq" id="WP_146303987.1">
    <property type="nucleotide sequence ID" value="NZ_VOHS01000003.1"/>
</dbReference>
<feature type="signal peptide" evidence="1">
    <location>
        <begin position="1"/>
        <end position="18"/>
    </location>
</feature>
<gene>
    <name evidence="2" type="ORF">FEF09_04420</name>
</gene>
<keyword evidence="1" id="KW-0732">Signal</keyword>
<dbReference type="EMBL" id="VOHS01000003">
    <property type="protein sequence ID" value="TWW01812.1"/>
    <property type="molecule type" value="Genomic_DNA"/>
</dbReference>